<protein>
    <submittedName>
        <fullName evidence="1">Putative Transcriptional regulator</fullName>
    </submittedName>
</protein>
<dbReference type="SUPFAM" id="SSF48498">
    <property type="entry name" value="Tetracyclin repressor-like, C-terminal domain"/>
    <property type="match status" value="1"/>
</dbReference>
<dbReference type="InterPro" id="IPR050109">
    <property type="entry name" value="HTH-type_TetR-like_transc_reg"/>
</dbReference>
<dbReference type="OrthoDB" id="3173376at2"/>
<accession>A0A098BK31</accession>
<gene>
    <name evidence="1" type="ORF">RHRU231_450286</name>
</gene>
<proteinExistence type="predicted"/>
<organism evidence="1 2">
    <name type="scientific">Rhodococcus ruber</name>
    <dbReference type="NCBI Taxonomy" id="1830"/>
    <lineage>
        <taxon>Bacteria</taxon>
        <taxon>Bacillati</taxon>
        <taxon>Actinomycetota</taxon>
        <taxon>Actinomycetes</taxon>
        <taxon>Mycobacteriales</taxon>
        <taxon>Nocardiaceae</taxon>
        <taxon>Rhodococcus</taxon>
    </lineage>
</organism>
<dbReference type="eggNOG" id="COG1309">
    <property type="taxonomic scope" value="Bacteria"/>
</dbReference>
<dbReference type="EMBL" id="CCSD01000056">
    <property type="protein sequence ID" value="CDZ89119.1"/>
    <property type="molecule type" value="Genomic_DNA"/>
</dbReference>
<dbReference type="InterPro" id="IPR001647">
    <property type="entry name" value="HTH_TetR"/>
</dbReference>
<dbReference type="SUPFAM" id="SSF46689">
    <property type="entry name" value="Homeodomain-like"/>
    <property type="match status" value="1"/>
</dbReference>
<dbReference type="InterPro" id="IPR025996">
    <property type="entry name" value="MT1864/Rv1816-like_C"/>
</dbReference>
<dbReference type="InterPro" id="IPR036271">
    <property type="entry name" value="Tet_transcr_reg_TetR-rel_C_sf"/>
</dbReference>
<dbReference type="Pfam" id="PF00440">
    <property type="entry name" value="TetR_N"/>
    <property type="match status" value="1"/>
</dbReference>
<dbReference type="Gene3D" id="1.10.357.10">
    <property type="entry name" value="Tetracycline Repressor, domain 2"/>
    <property type="match status" value="1"/>
</dbReference>
<evidence type="ECO:0000313" key="1">
    <source>
        <dbReference type="EMBL" id="CDZ89119.1"/>
    </source>
</evidence>
<dbReference type="PANTHER" id="PTHR30055">
    <property type="entry name" value="HTH-TYPE TRANSCRIPTIONAL REGULATOR RUTR"/>
    <property type="match status" value="1"/>
</dbReference>
<dbReference type="PANTHER" id="PTHR30055:SF220">
    <property type="entry name" value="TETR-FAMILY REGULATORY PROTEIN"/>
    <property type="match status" value="1"/>
</dbReference>
<dbReference type="InterPro" id="IPR009057">
    <property type="entry name" value="Homeodomain-like_sf"/>
</dbReference>
<dbReference type="AlphaFoldDB" id="A0A098BK31"/>
<dbReference type="Proteomes" id="UP000042997">
    <property type="component" value="Unassembled WGS sequence"/>
</dbReference>
<evidence type="ECO:0000313" key="2">
    <source>
        <dbReference type="Proteomes" id="UP000042997"/>
    </source>
</evidence>
<dbReference type="GO" id="GO:0000976">
    <property type="term" value="F:transcription cis-regulatory region binding"/>
    <property type="evidence" value="ECO:0007669"/>
    <property type="project" value="TreeGrafter"/>
</dbReference>
<dbReference type="Pfam" id="PF13305">
    <property type="entry name" value="TetR_C_33"/>
    <property type="match status" value="1"/>
</dbReference>
<dbReference type="PROSITE" id="PS50977">
    <property type="entry name" value="HTH_TETR_2"/>
    <property type="match status" value="1"/>
</dbReference>
<dbReference type="GO" id="GO:0003700">
    <property type="term" value="F:DNA-binding transcription factor activity"/>
    <property type="evidence" value="ECO:0007669"/>
    <property type="project" value="TreeGrafter"/>
</dbReference>
<sequence length="211" mass="22885">MVLRMVDSVNGGPGAGRTSPSLDERLLQTALEQLREEPAERLSLRRVAQQLDVSHQAPYVHFGTKRRFLAAVAGTGLRRAAATAAAAVEAAGPDPLHRLHALAGAYVRFVRDNPHVHDLAYGPTVDKADHPRLQQAAADYWELLHDTVAACQPAGIDEADVLRRCAAAWGTVYGIARLAALHQIPASVPADRDALLHEALDMLHRGWQARD</sequence>
<name>A0A098BK31_9NOCA</name>
<reference evidence="1 2" key="1">
    <citation type="journal article" date="2014" name="Genome Announc.">
        <title>Draft Genome Sequence of Propane- and Butane-Oxidizing Actinobacterium Rhodococcus ruber IEGM 231.</title>
        <authorList>
            <person name="Ivshina I.B."/>
            <person name="Kuyukina M.S."/>
            <person name="Krivoruchko A.V."/>
            <person name="Barbe V."/>
            <person name="Fischer C."/>
        </authorList>
    </citation>
    <scope>NUCLEOTIDE SEQUENCE [LARGE SCALE GENOMIC DNA]</scope>
</reference>